<organism evidence="2 3">
    <name type="scientific">Postia placenta MAD-698-R-SB12</name>
    <dbReference type="NCBI Taxonomy" id="670580"/>
    <lineage>
        <taxon>Eukaryota</taxon>
        <taxon>Fungi</taxon>
        <taxon>Dikarya</taxon>
        <taxon>Basidiomycota</taxon>
        <taxon>Agaricomycotina</taxon>
        <taxon>Agaricomycetes</taxon>
        <taxon>Polyporales</taxon>
        <taxon>Adustoporiaceae</taxon>
        <taxon>Rhodonia</taxon>
    </lineage>
</organism>
<dbReference type="Proteomes" id="UP000194127">
    <property type="component" value="Unassembled WGS sequence"/>
</dbReference>
<proteinExistence type="predicted"/>
<feature type="region of interest" description="Disordered" evidence="1">
    <location>
        <begin position="83"/>
        <end position="114"/>
    </location>
</feature>
<dbReference type="AlphaFoldDB" id="A0A1X6NEL2"/>
<reference evidence="2 3" key="1">
    <citation type="submission" date="2017-04" db="EMBL/GenBank/DDBJ databases">
        <title>Genome Sequence of the Model Brown-Rot Fungus Postia placenta SB12.</title>
        <authorList>
            <consortium name="DOE Joint Genome Institute"/>
            <person name="Gaskell J."/>
            <person name="Kersten P."/>
            <person name="Larrondo L.F."/>
            <person name="Canessa P."/>
            <person name="Martinez D."/>
            <person name="Hibbett D."/>
            <person name="Schmoll M."/>
            <person name="Kubicek C.P."/>
            <person name="Martinez A.T."/>
            <person name="Yadav J."/>
            <person name="Master E."/>
            <person name="Magnuson J.K."/>
            <person name="James T."/>
            <person name="Yaver D."/>
            <person name="Berka R."/>
            <person name="Labutti K."/>
            <person name="Lipzen A."/>
            <person name="Aerts A."/>
            <person name="Barry K."/>
            <person name="Henrissat B."/>
            <person name="Blanchette R."/>
            <person name="Grigoriev I."/>
            <person name="Cullen D."/>
        </authorList>
    </citation>
    <scope>NUCLEOTIDE SEQUENCE [LARGE SCALE GENOMIC DNA]</scope>
    <source>
        <strain evidence="2 3">MAD-698-R-SB12</strain>
    </source>
</reference>
<dbReference type="OrthoDB" id="10420758at2759"/>
<dbReference type="GeneID" id="36328572"/>
<name>A0A1X6NEL2_9APHY</name>
<evidence type="ECO:0000256" key="1">
    <source>
        <dbReference type="SAM" id="MobiDB-lite"/>
    </source>
</evidence>
<evidence type="ECO:0000313" key="3">
    <source>
        <dbReference type="Proteomes" id="UP000194127"/>
    </source>
</evidence>
<keyword evidence="3" id="KW-1185">Reference proteome</keyword>
<accession>A0A1X6NEL2</accession>
<dbReference type="EMBL" id="KZ110591">
    <property type="protein sequence ID" value="OSX67061.1"/>
    <property type="molecule type" value="Genomic_DNA"/>
</dbReference>
<sequence>MAETASNMNIDPAIGPMIRAGRLADLVTVSGFGAAEGRSSTVAFEELTKDVDMVVGGGVYDIGVEDCEDEGGVPSWDAVAEGGIADEDRGGVGTSSRYDEAGEGVSLVVEQGTT</sequence>
<gene>
    <name evidence="2" type="ORF">POSPLADRAFT_1127426</name>
</gene>
<dbReference type="RefSeq" id="XP_024343855.1">
    <property type="nucleotide sequence ID" value="XM_024483623.1"/>
</dbReference>
<evidence type="ECO:0000313" key="2">
    <source>
        <dbReference type="EMBL" id="OSX67061.1"/>
    </source>
</evidence>
<protein>
    <submittedName>
        <fullName evidence="2">Uncharacterized protein</fullName>
    </submittedName>
</protein>